<evidence type="ECO:0000313" key="1">
    <source>
        <dbReference type="Proteomes" id="UP000887574"/>
    </source>
</evidence>
<proteinExistence type="predicted"/>
<dbReference type="AlphaFoldDB" id="A0A915CWX6"/>
<reference evidence="2" key="1">
    <citation type="submission" date="2022-11" db="UniProtKB">
        <authorList>
            <consortium name="WormBaseParasite"/>
        </authorList>
    </citation>
    <scope>IDENTIFICATION</scope>
</reference>
<organism evidence="1 2">
    <name type="scientific">Ditylenchus dipsaci</name>
    <dbReference type="NCBI Taxonomy" id="166011"/>
    <lineage>
        <taxon>Eukaryota</taxon>
        <taxon>Metazoa</taxon>
        <taxon>Ecdysozoa</taxon>
        <taxon>Nematoda</taxon>
        <taxon>Chromadorea</taxon>
        <taxon>Rhabditida</taxon>
        <taxon>Tylenchina</taxon>
        <taxon>Tylenchomorpha</taxon>
        <taxon>Sphaerularioidea</taxon>
        <taxon>Anguinidae</taxon>
        <taxon>Anguininae</taxon>
        <taxon>Ditylenchus</taxon>
    </lineage>
</organism>
<name>A0A915CWX6_9BILA</name>
<dbReference type="WBParaSite" id="jg13531">
    <property type="protein sequence ID" value="jg13531"/>
    <property type="gene ID" value="jg13531"/>
</dbReference>
<dbReference type="Proteomes" id="UP000887574">
    <property type="component" value="Unplaced"/>
</dbReference>
<accession>A0A915CWX6</accession>
<sequence length="103" mass="11061">MPVGEQELTSKQSITKSIAVVLVLNGHHGATKNVNLQDLYSMMVELGRHADGPRASTNVSTAATSTQPYSWTIPSFTATTWTRIPIIPIATSTAPILNCSSDY</sequence>
<protein>
    <submittedName>
        <fullName evidence="2">Uncharacterized protein</fullName>
    </submittedName>
</protein>
<keyword evidence="1" id="KW-1185">Reference proteome</keyword>
<evidence type="ECO:0000313" key="2">
    <source>
        <dbReference type="WBParaSite" id="jg13531"/>
    </source>
</evidence>